<dbReference type="Gene3D" id="1.10.443.10">
    <property type="entry name" value="Intergrase catalytic core"/>
    <property type="match status" value="1"/>
</dbReference>
<evidence type="ECO:0000256" key="4">
    <source>
        <dbReference type="ARBA" id="ARBA00022829"/>
    </source>
</evidence>
<evidence type="ECO:0000313" key="11">
    <source>
        <dbReference type="EMBL" id="CAB4596438.1"/>
    </source>
</evidence>
<keyword evidence="4" id="KW-0159">Chromosome partition</keyword>
<sequence>MSEMVSEAFAGLFAQYEEHLRSQRNLSEHTIRAYIGDLTSLAEHAQRMKVSEPSALSLAIIRSWLANQQSKGGARTTISRRAVSVRTFTAWAARKGILPTDVGDRLATPRGHRTLPHVLTISEATEVFDSLELAAGEEQTPLALRNIALVELLYATGIRVSEACGMDLADIDRNRNTVRVFGKGRKERTCPIGAPALLAIDKWIKEARPELTASNSGSALFLGARGKRIDPRTVREVVYKALEALPGSPKMGPHGLRHSAATHLLERGADLRAVQELLGHASLATTQIYTHVSEDRLRSAYQQAHPRA</sequence>
<gene>
    <name evidence="11" type="ORF">UFOPK1811_00499</name>
    <name evidence="12" type="ORF">UFOPK2360_00946</name>
    <name evidence="13" type="ORF">UFOPK2659_00341</name>
    <name evidence="14" type="ORF">UFOPK2922_00957</name>
    <name evidence="15" type="ORF">UFOPK3306_00636</name>
    <name evidence="16" type="ORF">UFOPK4209_00256</name>
</gene>
<comment type="subcellular location">
    <subcellularLocation>
        <location evidence="1">Cytoplasm</location>
    </subcellularLocation>
</comment>
<dbReference type="EMBL" id="CAFBPY010000023">
    <property type="protein sequence ID" value="CAB5035096.1"/>
    <property type="molecule type" value="Genomic_DNA"/>
</dbReference>
<dbReference type="InterPro" id="IPR010998">
    <property type="entry name" value="Integrase_recombinase_N"/>
</dbReference>
<dbReference type="EMBL" id="CAFBLI010000036">
    <property type="protein sequence ID" value="CAB4865077.1"/>
    <property type="molecule type" value="Genomic_DNA"/>
</dbReference>
<dbReference type="EMBL" id="CAEZUJ010000013">
    <property type="protein sequence ID" value="CAB4596438.1"/>
    <property type="molecule type" value="Genomic_DNA"/>
</dbReference>
<dbReference type="InterPro" id="IPR004107">
    <property type="entry name" value="Integrase_SAM-like_N"/>
</dbReference>
<dbReference type="GO" id="GO:0007059">
    <property type="term" value="P:chromosome segregation"/>
    <property type="evidence" value="ECO:0007669"/>
    <property type="project" value="UniProtKB-KW"/>
</dbReference>
<keyword evidence="7" id="KW-0233">DNA recombination</keyword>
<dbReference type="GO" id="GO:0005737">
    <property type="term" value="C:cytoplasm"/>
    <property type="evidence" value="ECO:0007669"/>
    <property type="project" value="UniProtKB-SubCell"/>
</dbReference>
<feature type="domain" description="Core-binding (CB)" evidence="10">
    <location>
        <begin position="7"/>
        <end position="93"/>
    </location>
</feature>
<evidence type="ECO:0000313" key="14">
    <source>
        <dbReference type="EMBL" id="CAB4779930.1"/>
    </source>
</evidence>
<dbReference type="EMBL" id="CAEZXH010000058">
    <property type="protein sequence ID" value="CAB4687603.1"/>
    <property type="molecule type" value="Genomic_DNA"/>
</dbReference>
<dbReference type="InterPro" id="IPR011010">
    <property type="entry name" value="DNA_brk_join_enz"/>
</dbReference>
<dbReference type="InterPro" id="IPR002104">
    <property type="entry name" value="Integrase_catalytic"/>
</dbReference>
<reference evidence="14" key="1">
    <citation type="submission" date="2020-05" db="EMBL/GenBank/DDBJ databases">
        <authorList>
            <person name="Chiriac C."/>
            <person name="Salcher M."/>
            <person name="Ghai R."/>
            <person name="Kavagutti S V."/>
        </authorList>
    </citation>
    <scope>NUCLEOTIDE SEQUENCE</scope>
</reference>
<dbReference type="Gene3D" id="1.10.150.130">
    <property type="match status" value="1"/>
</dbReference>
<evidence type="ECO:0000313" key="15">
    <source>
        <dbReference type="EMBL" id="CAB4865077.1"/>
    </source>
</evidence>
<evidence type="ECO:0000313" key="16">
    <source>
        <dbReference type="EMBL" id="CAB5035096.1"/>
    </source>
</evidence>
<keyword evidence="8" id="KW-0131">Cell cycle</keyword>
<dbReference type="InterPro" id="IPR044068">
    <property type="entry name" value="CB"/>
</dbReference>
<dbReference type="InterPro" id="IPR023009">
    <property type="entry name" value="Tyrosine_recombinase_XerC/XerD"/>
</dbReference>
<dbReference type="PROSITE" id="PS51898">
    <property type="entry name" value="TYR_RECOMBINASE"/>
    <property type="match status" value="1"/>
</dbReference>
<evidence type="ECO:0000259" key="10">
    <source>
        <dbReference type="PROSITE" id="PS51900"/>
    </source>
</evidence>
<evidence type="ECO:0000256" key="1">
    <source>
        <dbReference type="ARBA" id="ARBA00004496"/>
    </source>
</evidence>
<name>A0A6J6W6H3_9ZZZZ</name>
<dbReference type="Pfam" id="PF02899">
    <property type="entry name" value="Phage_int_SAM_1"/>
    <property type="match status" value="1"/>
</dbReference>
<evidence type="ECO:0000313" key="12">
    <source>
        <dbReference type="EMBL" id="CAB4687603.1"/>
    </source>
</evidence>
<evidence type="ECO:0000256" key="8">
    <source>
        <dbReference type="ARBA" id="ARBA00023306"/>
    </source>
</evidence>
<dbReference type="CDD" id="cd00798">
    <property type="entry name" value="INT_XerDC_C"/>
    <property type="match status" value="1"/>
</dbReference>
<dbReference type="GO" id="GO:0006310">
    <property type="term" value="P:DNA recombination"/>
    <property type="evidence" value="ECO:0007669"/>
    <property type="project" value="UniProtKB-KW"/>
</dbReference>
<dbReference type="GO" id="GO:0003677">
    <property type="term" value="F:DNA binding"/>
    <property type="evidence" value="ECO:0007669"/>
    <property type="project" value="UniProtKB-KW"/>
</dbReference>
<organism evidence="14">
    <name type="scientific">freshwater metagenome</name>
    <dbReference type="NCBI Taxonomy" id="449393"/>
    <lineage>
        <taxon>unclassified sequences</taxon>
        <taxon>metagenomes</taxon>
        <taxon>ecological metagenomes</taxon>
    </lineage>
</organism>
<evidence type="ECO:0000256" key="7">
    <source>
        <dbReference type="ARBA" id="ARBA00023172"/>
    </source>
</evidence>
<dbReference type="PANTHER" id="PTHR30349:SF77">
    <property type="entry name" value="TYROSINE RECOMBINASE XERC"/>
    <property type="match status" value="1"/>
</dbReference>
<protein>
    <submittedName>
        <fullName evidence="14">Unannotated protein</fullName>
    </submittedName>
</protein>
<dbReference type="EMBL" id="CAEZZS010000043">
    <property type="protein sequence ID" value="CAB4779930.1"/>
    <property type="molecule type" value="Genomic_DNA"/>
</dbReference>
<dbReference type="PROSITE" id="PS51900">
    <property type="entry name" value="CB"/>
    <property type="match status" value="1"/>
</dbReference>
<evidence type="ECO:0000259" key="9">
    <source>
        <dbReference type="PROSITE" id="PS51898"/>
    </source>
</evidence>
<keyword evidence="2" id="KW-0963">Cytoplasm</keyword>
<keyword evidence="5" id="KW-0229">DNA integration</keyword>
<accession>A0A6J6W6H3</accession>
<proteinExistence type="inferred from homology"/>
<dbReference type="AlphaFoldDB" id="A0A6J6W6H3"/>
<dbReference type="GO" id="GO:0051301">
    <property type="term" value="P:cell division"/>
    <property type="evidence" value="ECO:0007669"/>
    <property type="project" value="UniProtKB-KW"/>
</dbReference>
<evidence type="ECO:0000256" key="2">
    <source>
        <dbReference type="ARBA" id="ARBA00022490"/>
    </source>
</evidence>
<evidence type="ECO:0000256" key="6">
    <source>
        <dbReference type="ARBA" id="ARBA00023125"/>
    </source>
</evidence>
<evidence type="ECO:0000256" key="5">
    <source>
        <dbReference type="ARBA" id="ARBA00022908"/>
    </source>
</evidence>
<evidence type="ECO:0000313" key="13">
    <source>
        <dbReference type="EMBL" id="CAB4715757.1"/>
    </source>
</evidence>
<dbReference type="SUPFAM" id="SSF56349">
    <property type="entry name" value="DNA breaking-rejoining enzymes"/>
    <property type="match status" value="1"/>
</dbReference>
<dbReference type="EMBL" id="CAEZYJ010000030">
    <property type="protein sequence ID" value="CAB4715757.1"/>
    <property type="molecule type" value="Genomic_DNA"/>
</dbReference>
<dbReference type="PANTHER" id="PTHR30349">
    <property type="entry name" value="PHAGE INTEGRASE-RELATED"/>
    <property type="match status" value="1"/>
</dbReference>
<dbReference type="InterPro" id="IPR050090">
    <property type="entry name" value="Tyrosine_recombinase_XerCD"/>
</dbReference>
<dbReference type="GO" id="GO:0015074">
    <property type="term" value="P:DNA integration"/>
    <property type="evidence" value="ECO:0007669"/>
    <property type="project" value="UniProtKB-KW"/>
</dbReference>
<dbReference type="InterPro" id="IPR013762">
    <property type="entry name" value="Integrase-like_cat_sf"/>
</dbReference>
<evidence type="ECO:0000256" key="3">
    <source>
        <dbReference type="ARBA" id="ARBA00022618"/>
    </source>
</evidence>
<dbReference type="Pfam" id="PF00589">
    <property type="entry name" value="Phage_integrase"/>
    <property type="match status" value="1"/>
</dbReference>
<keyword evidence="6" id="KW-0238">DNA-binding</keyword>
<dbReference type="HAMAP" id="MF_01808">
    <property type="entry name" value="Recomb_XerC_XerD"/>
    <property type="match status" value="1"/>
</dbReference>
<feature type="domain" description="Tyr recombinase" evidence="9">
    <location>
        <begin position="114"/>
        <end position="302"/>
    </location>
</feature>
<keyword evidence="3" id="KW-0132">Cell division</keyword>